<dbReference type="Pfam" id="PF04220">
    <property type="entry name" value="YihI"/>
    <property type="match status" value="1"/>
</dbReference>
<evidence type="ECO:0000256" key="3">
    <source>
        <dbReference type="SAM" id="MobiDB-lite"/>
    </source>
</evidence>
<feature type="compositionally biased region" description="Basic and acidic residues" evidence="3">
    <location>
        <begin position="23"/>
        <end position="32"/>
    </location>
</feature>
<reference evidence="5" key="1">
    <citation type="submission" date="2017-04" db="EMBL/GenBank/DDBJ databases">
        <authorList>
            <person name="Varghese N."/>
            <person name="Submissions S."/>
        </authorList>
    </citation>
    <scope>NUCLEOTIDE SEQUENCE [LARGE SCALE GENOMIC DNA]</scope>
</reference>
<proteinExistence type="predicted"/>
<organism evidence="4 5">
    <name type="scientific">Pseudidiomarina planktonica</name>
    <dbReference type="NCBI Taxonomy" id="1323738"/>
    <lineage>
        <taxon>Bacteria</taxon>
        <taxon>Pseudomonadati</taxon>
        <taxon>Pseudomonadota</taxon>
        <taxon>Gammaproteobacteria</taxon>
        <taxon>Alteromonadales</taxon>
        <taxon>Idiomarinaceae</taxon>
        <taxon>Pseudidiomarina</taxon>
    </lineage>
</organism>
<dbReference type="GO" id="GO:0005096">
    <property type="term" value="F:GTPase activator activity"/>
    <property type="evidence" value="ECO:0007669"/>
    <property type="project" value="UniProtKB-KW"/>
</dbReference>
<evidence type="ECO:0000256" key="2">
    <source>
        <dbReference type="ARBA" id="ARBA00022517"/>
    </source>
</evidence>
<protein>
    <recommendedName>
        <fullName evidence="6">Der GTPase-activating protein YihI</fullName>
    </recommendedName>
</protein>
<dbReference type="NCBIfam" id="NF003560">
    <property type="entry name" value="PRK05244.1-1"/>
    <property type="match status" value="1"/>
</dbReference>
<dbReference type="AlphaFoldDB" id="A0A1Y6E6Q3"/>
<name>A0A1Y6E6Q3_9GAMM</name>
<keyword evidence="2" id="KW-0690">Ribosome biogenesis</keyword>
<accession>A0A1Y6E6Q3</accession>
<evidence type="ECO:0000256" key="1">
    <source>
        <dbReference type="ARBA" id="ARBA00022468"/>
    </source>
</evidence>
<dbReference type="EMBL" id="FXWH01000001">
    <property type="protein sequence ID" value="SMQ58386.1"/>
    <property type="molecule type" value="Genomic_DNA"/>
</dbReference>
<keyword evidence="5" id="KW-1185">Reference proteome</keyword>
<dbReference type="Proteomes" id="UP000194450">
    <property type="component" value="Unassembled WGS sequence"/>
</dbReference>
<dbReference type="OrthoDB" id="5677577at2"/>
<evidence type="ECO:0000313" key="4">
    <source>
        <dbReference type="EMBL" id="SMQ58386.1"/>
    </source>
</evidence>
<dbReference type="RefSeq" id="WP_086433317.1">
    <property type="nucleotide sequence ID" value="NZ_FXWH01000001.1"/>
</dbReference>
<feature type="region of interest" description="Disordered" evidence="3">
    <location>
        <begin position="1"/>
        <end position="76"/>
    </location>
</feature>
<keyword evidence="1" id="KW-0343">GTPase activation</keyword>
<evidence type="ECO:0008006" key="6">
    <source>
        <dbReference type="Google" id="ProtNLM"/>
    </source>
</evidence>
<sequence>MTRIKKTRKSGPLAPSKSTQAKTKSESKDSVKRGKGHKPGSRHSSAEVTKAGSNTGGSKTDPRHGSKKPVQLVQPGAVTTGVAKTATTAPPTTEQLQKQLQQLENDTRLQDLLERMEAGEDLNDSDTAYVDDCTERFQQLAEALGLDVDDEDDDEDY</sequence>
<evidence type="ECO:0000313" key="5">
    <source>
        <dbReference type="Proteomes" id="UP000194450"/>
    </source>
</evidence>
<dbReference type="GO" id="GO:0042254">
    <property type="term" value="P:ribosome biogenesis"/>
    <property type="evidence" value="ECO:0007669"/>
    <property type="project" value="UniProtKB-KW"/>
</dbReference>
<dbReference type="InterPro" id="IPR007336">
    <property type="entry name" value="YihI"/>
</dbReference>
<feature type="compositionally biased region" description="Polar residues" evidence="3">
    <location>
        <begin position="42"/>
        <end position="58"/>
    </location>
</feature>
<gene>
    <name evidence="4" type="ORF">SAMN06297229_0107</name>
</gene>